<evidence type="ECO:0000313" key="1">
    <source>
        <dbReference type="EMBL" id="TFF66739.1"/>
    </source>
</evidence>
<name>A0A4R9C1W7_9FIRM</name>
<proteinExistence type="predicted"/>
<reference evidence="1 2" key="1">
    <citation type="submission" date="2019-01" db="EMBL/GenBank/DDBJ databases">
        <title>Draft Genome Sequences of Helcococcus ovis Strains Isolated from the Uterus and Vagina of Dairy Cows with Metritis.</title>
        <authorList>
            <person name="Cunha F."/>
            <person name="Jeon S.J."/>
            <person name="Kutzer P."/>
            <person name="Galvao K.N."/>
        </authorList>
    </citation>
    <scope>NUCLEOTIDE SEQUENCE [LARGE SCALE GENOMIC DNA]</scope>
    <source>
        <strain evidence="1 2">KG-37</strain>
    </source>
</reference>
<dbReference type="AlphaFoldDB" id="A0A4R9C1W7"/>
<organism evidence="1 2">
    <name type="scientific">Helcococcus ovis</name>
    <dbReference type="NCBI Taxonomy" id="72026"/>
    <lineage>
        <taxon>Bacteria</taxon>
        <taxon>Bacillati</taxon>
        <taxon>Bacillota</taxon>
        <taxon>Tissierellia</taxon>
        <taxon>Tissierellales</taxon>
        <taxon>Peptoniphilaceae</taxon>
        <taxon>Helcococcus</taxon>
    </lineage>
</organism>
<dbReference type="EMBL" id="SCFR01000007">
    <property type="protein sequence ID" value="TFF66739.1"/>
    <property type="molecule type" value="Genomic_DNA"/>
</dbReference>
<gene>
    <name evidence="1" type="ORF">EQF91_03015</name>
</gene>
<evidence type="ECO:0000313" key="2">
    <source>
        <dbReference type="Proteomes" id="UP000297454"/>
    </source>
</evidence>
<dbReference type="Proteomes" id="UP000297454">
    <property type="component" value="Unassembled WGS sequence"/>
</dbReference>
<protein>
    <recommendedName>
        <fullName evidence="3">UTRA domain-containing protein</fullName>
    </recommendedName>
</protein>
<comment type="caution">
    <text evidence="1">The sequence shown here is derived from an EMBL/GenBank/DDBJ whole genome shotgun (WGS) entry which is preliminary data.</text>
</comment>
<dbReference type="RefSeq" id="WP_134744133.1">
    <property type="nucleotide sequence ID" value="NZ_JBFNFS010000013.1"/>
</dbReference>
<evidence type="ECO:0008006" key="3">
    <source>
        <dbReference type="Google" id="ProtNLM"/>
    </source>
</evidence>
<keyword evidence="2" id="KW-1185">Reference proteome</keyword>
<accession>A0A4R9C1W7</accession>
<sequence length="168" mass="20026">MKKYKRNIDDSFFWIEFYKNNNIQLKNLIIEEIKGSKFTDSIFNSKNNQDIISLRYDIVDRDGKTISHIETKILKRSFDCSISNTKSLIKILKYEKSKIEISNLFERTLMSVYTSEREIGSFNNNLGDKILLIRTKYLSNADVVMYKEEFTDLYTFIFEDKYDERVSI</sequence>